<comment type="cofactor">
    <cofactor evidence="1">
        <name>pyridoxal 5'-phosphate</name>
        <dbReference type="ChEBI" id="CHEBI:597326"/>
    </cofactor>
</comment>
<protein>
    <submittedName>
        <fullName evidence="4">Uncharacterized protein</fullName>
    </submittedName>
</protein>
<evidence type="ECO:0000313" key="4">
    <source>
        <dbReference type="EMBL" id="CCH76954.1"/>
    </source>
</evidence>
<dbReference type="Gene3D" id="3.30.470.10">
    <property type="match status" value="1"/>
</dbReference>
<dbReference type="Pfam" id="PF01063">
    <property type="entry name" value="Aminotran_4"/>
    <property type="match status" value="1"/>
</dbReference>
<comment type="caution">
    <text evidence="4">The sequence shown here is derived from an EMBL/GenBank/DDBJ whole genome shotgun (WGS) entry which is preliminary data.</text>
</comment>
<dbReference type="InterPro" id="IPR050571">
    <property type="entry name" value="Class-IV_PLP-Dep_Aminotrnsfr"/>
</dbReference>
<dbReference type="GO" id="GO:0003824">
    <property type="term" value="F:catalytic activity"/>
    <property type="evidence" value="ECO:0007669"/>
    <property type="project" value="InterPro"/>
</dbReference>
<dbReference type="InterPro" id="IPR043132">
    <property type="entry name" value="BCAT-like_C"/>
</dbReference>
<evidence type="ECO:0000256" key="3">
    <source>
        <dbReference type="ARBA" id="ARBA00022898"/>
    </source>
</evidence>
<gene>
    <name evidence="4" type="ORF">BN12_1560014</name>
</gene>
<keyword evidence="3" id="KW-0663">Pyridoxal phosphate</keyword>
<organism evidence="4 5">
    <name type="scientific">Nostocoides japonicum T1-X7</name>
    <dbReference type="NCBI Taxonomy" id="1194083"/>
    <lineage>
        <taxon>Bacteria</taxon>
        <taxon>Bacillati</taxon>
        <taxon>Actinomycetota</taxon>
        <taxon>Actinomycetes</taxon>
        <taxon>Micrococcales</taxon>
        <taxon>Intrasporangiaceae</taxon>
        <taxon>Nostocoides</taxon>
    </lineage>
</organism>
<sequence length="315" mass="34605">MTEAVEEDDMEPIEERYAAGCAWIEGDYVPIHEARIPILDTGFVRSDLTYDVAAVWKGRFFRLDDHLDRLLRGCDRLRLAPPVPTERMREIMVETVRRSGLQDAYVEIVVTRGVPAAGQRDPRLLTPRLYAYAIPYVWIVTPELQADGGADVVIAAQTQRISPRAVDPTVKNFHWGDLVRGLFEAYDRGASLVLLTDGDGLVTEGPGFNVFAVVDGVLVTPRDGVLEGITRRTALEIAEASGIPVRVGDVSVADLARAGELFLTSTAGGIMPVRSLDGRHLGTGPVTRSIHDAYWALHSDPRFSFEVPYGRPATV</sequence>
<dbReference type="RefSeq" id="WP_200901228.1">
    <property type="nucleotide sequence ID" value="NZ_HF570958.1"/>
</dbReference>
<dbReference type="InterPro" id="IPR036038">
    <property type="entry name" value="Aminotransferase-like"/>
</dbReference>
<dbReference type="Proteomes" id="UP000035721">
    <property type="component" value="Unassembled WGS sequence"/>
</dbReference>
<comment type="similarity">
    <text evidence="2">Belongs to the class-IV pyridoxal-phosphate-dependent aminotransferase family.</text>
</comment>
<name>A0A077LYA2_9MICO</name>
<dbReference type="GO" id="GO:0046394">
    <property type="term" value="P:carboxylic acid biosynthetic process"/>
    <property type="evidence" value="ECO:0007669"/>
    <property type="project" value="UniProtKB-ARBA"/>
</dbReference>
<keyword evidence="5" id="KW-1185">Reference proteome</keyword>
<dbReference type="InterPro" id="IPR001544">
    <property type="entry name" value="Aminotrans_IV"/>
</dbReference>
<dbReference type="GO" id="GO:0008652">
    <property type="term" value="P:amino acid biosynthetic process"/>
    <property type="evidence" value="ECO:0007669"/>
    <property type="project" value="UniProtKB-ARBA"/>
</dbReference>
<dbReference type="SUPFAM" id="SSF56752">
    <property type="entry name" value="D-aminoacid aminotransferase-like PLP-dependent enzymes"/>
    <property type="match status" value="1"/>
</dbReference>
<dbReference type="InterPro" id="IPR043131">
    <property type="entry name" value="BCAT-like_N"/>
</dbReference>
<dbReference type="EMBL" id="CAJB01000064">
    <property type="protein sequence ID" value="CCH76954.1"/>
    <property type="molecule type" value="Genomic_DNA"/>
</dbReference>
<dbReference type="Gene3D" id="3.20.10.10">
    <property type="entry name" value="D-amino Acid Aminotransferase, subunit A, domain 2"/>
    <property type="match status" value="1"/>
</dbReference>
<proteinExistence type="inferred from homology"/>
<accession>A0A077LYA2</accession>
<evidence type="ECO:0000256" key="1">
    <source>
        <dbReference type="ARBA" id="ARBA00001933"/>
    </source>
</evidence>
<reference evidence="4 5" key="1">
    <citation type="journal article" date="2013" name="ISME J.">
        <title>A metabolic model for members of the genus Tetrasphaera involved in enhanced biological phosphorus removal.</title>
        <authorList>
            <person name="Kristiansen R."/>
            <person name="Nguyen H.T.T."/>
            <person name="Saunders A.M."/>
            <person name="Nielsen J.L."/>
            <person name="Wimmer R."/>
            <person name="Le V.Q."/>
            <person name="McIlroy S.J."/>
            <person name="Petrovski S."/>
            <person name="Seviour R.J."/>
            <person name="Calteau A."/>
            <person name="Nielsen K.L."/>
            <person name="Nielsen P.H."/>
        </authorList>
    </citation>
    <scope>NUCLEOTIDE SEQUENCE [LARGE SCALE GENOMIC DNA]</scope>
    <source>
        <strain evidence="4 5">T1-X7</strain>
    </source>
</reference>
<evidence type="ECO:0000313" key="5">
    <source>
        <dbReference type="Proteomes" id="UP000035721"/>
    </source>
</evidence>
<dbReference type="AlphaFoldDB" id="A0A077LYA2"/>
<dbReference type="STRING" id="1194083.BN12_1560014"/>
<evidence type="ECO:0000256" key="2">
    <source>
        <dbReference type="ARBA" id="ARBA00009320"/>
    </source>
</evidence>
<dbReference type="PANTHER" id="PTHR42743">
    <property type="entry name" value="AMINO-ACID AMINOTRANSFERASE"/>
    <property type="match status" value="1"/>
</dbReference>
<dbReference type="FunFam" id="3.20.10.10:FF:000002">
    <property type="entry name" value="D-alanine aminotransferase"/>
    <property type="match status" value="1"/>
</dbReference>
<dbReference type="PANTHER" id="PTHR42743:SF11">
    <property type="entry name" value="AMINODEOXYCHORISMATE LYASE"/>
    <property type="match status" value="1"/>
</dbReference>